<name>A0A0W0TND8_9GAMM</name>
<keyword evidence="2" id="KW-0285">Flavoprotein</keyword>
<evidence type="ECO:0000256" key="4">
    <source>
        <dbReference type="ARBA" id="ARBA00022857"/>
    </source>
</evidence>
<evidence type="ECO:0000256" key="5">
    <source>
        <dbReference type="ARBA" id="ARBA00023002"/>
    </source>
</evidence>
<evidence type="ECO:0000313" key="7">
    <source>
        <dbReference type="EMBL" id="SPX60571.1"/>
    </source>
</evidence>
<dbReference type="Proteomes" id="UP000251942">
    <property type="component" value="Unassembled WGS sequence"/>
</dbReference>
<dbReference type="EMBL" id="LNYB01000080">
    <property type="protein sequence ID" value="KTC96757.1"/>
    <property type="molecule type" value="Genomic_DNA"/>
</dbReference>
<sequence>MHKIAIIGAGPSGLTSTVAAIKEGLAPTLFERSYRLGGVWGPDKRGIDDASTAWPGMRVNISRHTGTFSDFSWPKEASDFPTTQEVYDYLCHYARHHKLEPYIQFNSQIIQIVPKDRHWLVRWQTDHKQTQEACFDSVLICTSKFSHPFIPPFQGLETLKDNMLHSAKYRGPETFKDKTVLVVGGSLSGTSIAEELAKMTSVIHLIRKERWMVKRYRSCDPKNNGPLLPRDLLKSYADAQEVLSNEEQYQRMLEHCAEQNECPEWRMYPHSPVDFVIADEYLHWVRSGKLKPVRGDIKQFNKTSVTLQNGDRLDFDCVIFCTGYQRNLSFLPDALRLQSPLFEDTFPTDFKGIAFIGMYPGARGAVFPLAELQAELACAVFSGRYTLPSTGQMLKEIAETPTNRDEVQFTISLAERLGIAPNPDSFPPGIRRLLIHGAYTPARFRLTGRHSNPAMALDLMKETERHRRQLLRSKNKE</sequence>
<proteinExistence type="inferred from homology"/>
<dbReference type="RefSeq" id="WP_058445745.1">
    <property type="nucleotide sequence ID" value="NZ_CAAAHT010000003.1"/>
</dbReference>
<keyword evidence="5 7" id="KW-0560">Oxidoreductase</keyword>
<protein>
    <submittedName>
        <fullName evidence="6">Flavin containing monooxygenase</fullName>
    </submittedName>
    <submittedName>
        <fullName evidence="7">Flavin-containing monooxygenases</fullName>
        <ecNumber evidence="7">1.14.13.84</ecNumber>
    </submittedName>
</protein>
<dbReference type="Gene3D" id="3.50.50.60">
    <property type="entry name" value="FAD/NAD(P)-binding domain"/>
    <property type="match status" value="1"/>
</dbReference>
<comment type="similarity">
    <text evidence="1">Belongs to the FMO family.</text>
</comment>
<gene>
    <name evidence="7" type="primary">hapE</name>
    <name evidence="6" type="ORF">Lfee_1669</name>
    <name evidence="7" type="ORF">NCTC12022_01303</name>
</gene>
<dbReference type="InterPro" id="IPR036188">
    <property type="entry name" value="FAD/NAD-bd_sf"/>
</dbReference>
<dbReference type="InterPro" id="IPR020946">
    <property type="entry name" value="Flavin_mOase-like"/>
</dbReference>
<dbReference type="OrthoDB" id="9790219at2"/>
<keyword evidence="6" id="KW-0503">Monooxygenase</keyword>
<dbReference type="GO" id="GO:0050661">
    <property type="term" value="F:NADP binding"/>
    <property type="evidence" value="ECO:0007669"/>
    <property type="project" value="InterPro"/>
</dbReference>
<evidence type="ECO:0000313" key="8">
    <source>
        <dbReference type="Proteomes" id="UP000054698"/>
    </source>
</evidence>
<dbReference type="STRING" id="453.Lfee_1669"/>
<dbReference type="PANTHER" id="PTHR23023">
    <property type="entry name" value="DIMETHYLANILINE MONOOXYGENASE"/>
    <property type="match status" value="1"/>
</dbReference>
<reference evidence="7 9" key="2">
    <citation type="submission" date="2018-06" db="EMBL/GenBank/DDBJ databases">
        <authorList>
            <consortium name="Pathogen Informatics"/>
            <person name="Doyle S."/>
        </authorList>
    </citation>
    <scope>NUCLEOTIDE SEQUENCE [LARGE SCALE GENOMIC DNA]</scope>
    <source>
        <strain evidence="7 9">NCTC12022</strain>
    </source>
</reference>
<keyword evidence="3" id="KW-0274">FAD</keyword>
<dbReference type="GO" id="GO:0004499">
    <property type="term" value="F:N,N-dimethylaniline monooxygenase activity"/>
    <property type="evidence" value="ECO:0007669"/>
    <property type="project" value="InterPro"/>
</dbReference>
<evidence type="ECO:0000313" key="9">
    <source>
        <dbReference type="Proteomes" id="UP000251942"/>
    </source>
</evidence>
<evidence type="ECO:0000256" key="3">
    <source>
        <dbReference type="ARBA" id="ARBA00022827"/>
    </source>
</evidence>
<dbReference type="EMBL" id="UASS01000011">
    <property type="protein sequence ID" value="SPX60571.1"/>
    <property type="molecule type" value="Genomic_DNA"/>
</dbReference>
<dbReference type="InterPro" id="IPR050346">
    <property type="entry name" value="FMO-like"/>
</dbReference>
<dbReference type="GO" id="GO:0033767">
    <property type="term" value="F:4-hydroxyacetophenone monooxygenase activity"/>
    <property type="evidence" value="ECO:0007669"/>
    <property type="project" value="UniProtKB-EC"/>
</dbReference>
<dbReference type="Pfam" id="PF00743">
    <property type="entry name" value="FMO-like"/>
    <property type="match status" value="1"/>
</dbReference>
<dbReference type="Proteomes" id="UP000054698">
    <property type="component" value="Unassembled WGS sequence"/>
</dbReference>
<reference evidence="6 8" key="1">
    <citation type="submission" date="2015-11" db="EMBL/GenBank/DDBJ databases">
        <title>Genomic analysis of 38 Legionella species identifies large and diverse effector repertoires.</title>
        <authorList>
            <person name="Burstein D."/>
            <person name="Amaro F."/>
            <person name="Zusman T."/>
            <person name="Lifshitz Z."/>
            <person name="Cohen O."/>
            <person name="Gilbert J.A."/>
            <person name="Pupko T."/>
            <person name="Shuman H.A."/>
            <person name="Segal G."/>
        </authorList>
    </citation>
    <scope>NUCLEOTIDE SEQUENCE [LARGE SCALE GENOMIC DNA]</scope>
    <source>
        <strain evidence="6 8">WO-44C</strain>
    </source>
</reference>
<dbReference type="EC" id="1.14.13.84" evidence="7"/>
<accession>A0A0W0TND8</accession>
<dbReference type="AlphaFoldDB" id="A0A0W0TND8"/>
<dbReference type="PATRIC" id="fig|453.4.peg.1839"/>
<evidence type="ECO:0000256" key="1">
    <source>
        <dbReference type="ARBA" id="ARBA00009183"/>
    </source>
</evidence>
<dbReference type="PIRSF" id="PIRSF000332">
    <property type="entry name" value="FMO"/>
    <property type="match status" value="1"/>
</dbReference>
<evidence type="ECO:0000313" key="6">
    <source>
        <dbReference type="EMBL" id="KTC96757.1"/>
    </source>
</evidence>
<keyword evidence="4" id="KW-0521">NADP</keyword>
<dbReference type="PRINTS" id="PR00370">
    <property type="entry name" value="FMOXYGENASE"/>
</dbReference>
<dbReference type="SUPFAM" id="SSF51905">
    <property type="entry name" value="FAD/NAD(P)-binding domain"/>
    <property type="match status" value="2"/>
</dbReference>
<keyword evidence="8" id="KW-1185">Reference proteome</keyword>
<dbReference type="InterPro" id="IPR000960">
    <property type="entry name" value="Flavin_mOase"/>
</dbReference>
<dbReference type="GO" id="GO:0050660">
    <property type="term" value="F:flavin adenine dinucleotide binding"/>
    <property type="evidence" value="ECO:0007669"/>
    <property type="project" value="InterPro"/>
</dbReference>
<organism evidence="6 8">
    <name type="scientific">Legionella feeleii</name>
    <dbReference type="NCBI Taxonomy" id="453"/>
    <lineage>
        <taxon>Bacteria</taxon>
        <taxon>Pseudomonadati</taxon>
        <taxon>Pseudomonadota</taxon>
        <taxon>Gammaproteobacteria</taxon>
        <taxon>Legionellales</taxon>
        <taxon>Legionellaceae</taxon>
        <taxon>Legionella</taxon>
    </lineage>
</organism>
<evidence type="ECO:0000256" key="2">
    <source>
        <dbReference type="ARBA" id="ARBA00022630"/>
    </source>
</evidence>